<evidence type="ECO:0000256" key="3">
    <source>
        <dbReference type="ARBA" id="ARBA00022777"/>
    </source>
</evidence>
<dbReference type="OrthoDB" id="10264182at2759"/>
<dbReference type="GO" id="GO:0006071">
    <property type="term" value="P:glycerol metabolic process"/>
    <property type="evidence" value="ECO:0007669"/>
    <property type="project" value="TreeGrafter"/>
</dbReference>
<dbReference type="PANTHER" id="PTHR10196">
    <property type="entry name" value="SUGAR KINASE"/>
    <property type="match status" value="1"/>
</dbReference>
<keyword evidence="2" id="KW-0808">Transferase</keyword>
<comment type="similarity">
    <text evidence="1">Belongs to the FGGY kinase family.</text>
</comment>
<dbReference type="GO" id="GO:0050277">
    <property type="term" value="F:sedoheptulokinase activity"/>
    <property type="evidence" value="ECO:0007669"/>
    <property type="project" value="TreeGrafter"/>
</dbReference>
<protein>
    <recommendedName>
        <fullName evidence="4">Carbohydrate kinase FGGY N-terminal domain-containing protein</fullName>
    </recommendedName>
</protein>
<dbReference type="CDD" id="cd07777">
    <property type="entry name" value="ASKHA_NBD_FGGY_SHK"/>
    <property type="match status" value="1"/>
</dbReference>
<evidence type="ECO:0000259" key="4">
    <source>
        <dbReference type="Pfam" id="PF00370"/>
    </source>
</evidence>
<dbReference type="Pfam" id="PF00370">
    <property type="entry name" value="FGGY_N"/>
    <property type="match status" value="1"/>
</dbReference>
<dbReference type="EMBL" id="HACA01021710">
    <property type="protein sequence ID" value="CDW39071.1"/>
    <property type="molecule type" value="Transcribed_RNA"/>
</dbReference>
<dbReference type="PANTHER" id="PTHR10196:SF67">
    <property type="entry name" value="SEDOHEPTULOKINASE"/>
    <property type="match status" value="1"/>
</dbReference>
<sequence length="472" mass="52735">MDMSIKELLLGVDIGTTSVKVCLVDVATKKVISLQKKDTAARITPDIPGGDLQDSSRIYYALHSCMNRLPKENLSKVRRITFCGQMHGVTLWNKTSGWRRKCKNSSDQFEVGDVSPLYTWQDKRCDSQFLSTLPRPNSHLRVGSGYGCSTLIWLHQRNLLKRYDYCGTIMDFIIGMITETENPSISLQNAASFGYCNTITRQWNAEQLREIKGFPLHFLPNISNEDQFLKNSWFDIPQGTPISPSLGDFQCSTLATIKNKKSAVLNLSTSAQIAFIIQESHFIPKDENEIIEYFPFFDNQYMAVAASLTGGNALAEFVHAVQCWVIDLGLSIPQSKIWDKLLTHGDNACDEENPLQIRPTIFGERHNPEEKGQVSNVVPANLNLGSITHGICRGIVQNMASMMGTKDLKNAGIELIMGSGSALLRNEILKKEIKLAYDIPVEFVEQGNACYGAALRGIHLMGHPIHHNNEKL</sequence>
<accession>A0A0K2UMV9</accession>
<proteinExistence type="inferred from homology"/>
<name>A0A0K2UMV9_LEPSM</name>
<dbReference type="SUPFAM" id="SSF53067">
    <property type="entry name" value="Actin-like ATPase domain"/>
    <property type="match status" value="1"/>
</dbReference>
<dbReference type="GO" id="GO:0005829">
    <property type="term" value="C:cytosol"/>
    <property type="evidence" value="ECO:0007669"/>
    <property type="project" value="TreeGrafter"/>
</dbReference>
<dbReference type="AlphaFoldDB" id="A0A0K2UMV9"/>
<evidence type="ECO:0000256" key="1">
    <source>
        <dbReference type="ARBA" id="ARBA00009156"/>
    </source>
</evidence>
<dbReference type="InterPro" id="IPR043129">
    <property type="entry name" value="ATPase_NBD"/>
</dbReference>
<evidence type="ECO:0000313" key="5">
    <source>
        <dbReference type="EMBL" id="CDW39071.1"/>
    </source>
</evidence>
<dbReference type="FunFam" id="3.30.420.40:FF:000111">
    <property type="entry name" value="Sedoheptulokinase"/>
    <property type="match status" value="1"/>
</dbReference>
<reference evidence="5" key="1">
    <citation type="submission" date="2014-05" db="EMBL/GenBank/DDBJ databases">
        <authorList>
            <person name="Chronopoulou M."/>
        </authorList>
    </citation>
    <scope>NUCLEOTIDE SEQUENCE</scope>
    <source>
        <tissue evidence="5">Whole organism</tissue>
    </source>
</reference>
<feature type="domain" description="Carbohydrate kinase FGGY N-terminal" evidence="4">
    <location>
        <begin position="9"/>
        <end position="229"/>
    </location>
</feature>
<keyword evidence="3" id="KW-0418">Kinase</keyword>
<dbReference type="Gene3D" id="3.30.420.40">
    <property type="match status" value="2"/>
</dbReference>
<dbReference type="InterPro" id="IPR018484">
    <property type="entry name" value="FGGY_N"/>
</dbReference>
<organism evidence="5">
    <name type="scientific">Lepeophtheirus salmonis</name>
    <name type="common">Salmon louse</name>
    <name type="synonym">Caligus salmonis</name>
    <dbReference type="NCBI Taxonomy" id="72036"/>
    <lineage>
        <taxon>Eukaryota</taxon>
        <taxon>Metazoa</taxon>
        <taxon>Ecdysozoa</taxon>
        <taxon>Arthropoda</taxon>
        <taxon>Crustacea</taxon>
        <taxon>Multicrustacea</taxon>
        <taxon>Hexanauplia</taxon>
        <taxon>Copepoda</taxon>
        <taxon>Siphonostomatoida</taxon>
        <taxon>Caligidae</taxon>
        <taxon>Lepeophtheirus</taxon>
    </lineage>
</organism>
<evidence type="ECO:0000256" key="2">
    <source>
        <dbReference type="ARBA" id="ARBA00022679"/>
    </source>
</evidence>